<comment type="caution">
    <text evidence="1">The sequence shown here is derived from an EMBL/GenBank/DDBJ whole genome shotgun (WGS) entry which is preliminary data.</text>
</comment>
<accession>A0ABP7PGF6</accession>
<dbReference type="Proteomes" id="UP001501337">
    <property type="component" value="Unassembled WGS sequence"/>
</dbReference>
<keyword evidence="2" id="KW-1185">Reference proteome</keyword>
<sequence>MLLVTTTRVTNASDFCEHSNTNQLVWNEAFVAALHAFHGTTRASLFGRDELLVEQALTGLGGPPDRIRTLSEGLVMASACRADSCTEKAAVVLSCPDTIEAVGVLHYRCGSADDWQVCPDEPVLSVYLHRQPGSRIASDALKAWAINSVPKARLPLSYDYRDQFNELQDPPPDPGAGALR</sequence>
<name>A0ABP7PGF6_9GAMM</name>
<protein>
    <submittedName>
        <fullName evidence="1">Uncharacterized protein</fullName>
    </submittedName>
</protein>
<dbReference type="EMBL" id="BAABBO010000010">
    <property type="protein sequence ID" value="GAA3965052.1"/>
    <property type="molecule type" value="Genomic_DNA"/>
</dbReference>
<gene>
    <name evidence="1" type="ORF">GCM10022278_23580</name>
</gene>
<evidence type="ECO:0000313" key="1">
    <source>
        <dbReference type="EMBL" id="GAA3965052.1"/>
    </source>
</evidence>
<reference evidence="2" key="1">
    <citation type="journal article" date="2019" name="Int. J. Syst. Evol. Microbiol.">
        <title>The Global Catalogue of Microorganisms (GCM) 10K type strain sequencing project: providing services to taxonomists for standard genome sequencing and annotation.</title>
        <authorList>
            <consortium name="The Broad Institute Genomics Platform"/>
            <consortium name="The Broad Institute Genome Sequencing Center for Infectious Disease"/>
            <person name="Wu L."/>
            <person name="Ma J."/>
        </authorList>
    </citation>
    <scope>NUCLEOTIDE SEQUENCE [LARGE SCALE GENOMIC DNA]</scope>
    <source>
        <strain evidence="2">JCM 17555</strain>
    </source>
</reference>
<organism evidence="1 2">
    <name type="scientific">Allohahella marinimesophila</name>
    <dbReference type="NCBI Taxonomy" id="1054972"/>
    <lineage>
        <taxon>Bacteria</taxon>
        <taxon>Pseudomonadati</taxon>
        <taxon>Pseudomonadota</taxon>
        <taxon>Gammaproteobacteria</taxon>
        <taxon>Oceanospirillales</taxon>
        <taxon>Hahellaceae</taxon>
        <taxon>Allohahella</taxon>
    </lineage>
</organism>
<evidence type="ECO:0000313" key="2">
    <source>
        <dbReference type="Proteomes" id="UP001501337"/>
    </source>
</evidence>
<proteinExistence type="predicted"/>